<keyword evidence="4 7" id="KW-0539">Nucleus</keyword>
<dbReference type="InterPro" id="IPR047575">
    <property type="entry name" value="Sm"/>
</dbReference>
<gene>
    <name evidence="10" type="ORF">AMON00008_LOCUS21553</name>
</gene>
<dbReference type="GO" id="GO:0031981">
    <property type="term" value="C:nuclear lumen"/>
    <property type="evidence" value="ECO:0007669"/>
    <property type="project" value="UniProtKB-ARBA"/>
</dbReference>
<evidence type="ECO:0000313" key="10">
    <source>
        <dbReference type="EMBL" id="CAE4585776.1"/>
    </source>
</evidence>
<dbReference type="SUPFAM" id="SSF50182">
    <property type="entry name" value="Sm-like ribonucleoproteins"/>
    <property type="match status" value="1"/>
</dbReference>
<comment type="similarity">
    <text evidence="2 7">Belongs to the snRNP core protein family.</text>
</comment>
<evidence type="ECO:0000256" key="6">
    <source>
        <dbReference type="ARBA" id="ARBA00054531"/>
    </source>
</evidence>
<evidence type="ECO:0000256" key="7">
    <source>
        <dbReference type="RuleBase" id="RU365054"/>
    </source>
</evidence>
<comment type="function">
    <text evidence="7">Essential for pre-mRNA splicing. Implicated in the formation of stable, biologically active snRNP structures.</text>
</comment>
<keyword evidence="7" id="KW-0507">mRNA processing</keyword>
<dbReference type="EMBL" id="HBNR01031535">
    <property type="protein sequence ID" value="CAE4585776.1"/>
    <property type="molecule type" value="Transcribed_RNA"/>
</dbReference>
<keyword evidence="7" id="KW-0508">mRNA splicing</keyword>
<name>A0A7S4URP5_9DINO</name>
<comment type="subcellular location">
    <subcellularLocation>
        <location evidence="1 7">Nucleus</location>
    </subcellularLocation>
</comment>
<protein>
    <recommendedName>
        <fullName evidence="7">Small nuclear ribonucleoprotein Sm D1</fullName>
    </recommendedName>
    <alternativeName>
        <fullName evidence="7">snRNP core protein D1</fullName>
    </alternativeName>
</protein>
<dbReference type="InterPro" id="IPR027141">
    <property type="entry name" value="LSm4/Sm_D1/D3"/>
</dbReference>
<dbReference type="GO" id="GO:0000387">
    <property type="term" value="P:spliceosomal snRNP assembly"/>
    <property type="evidence" value="ECO:0007669"/>
    <property type="project" value="UniProtKB-UniRule"/>
</dbReference>
<dbReference type="GO" id="GO:1990904">
    <property type="term" value="C:ribonucleoprotein complex"/>
    <property type="evidence" value="ECO:0007669"/>
    <property type="project" value="UniProtKB-KW"/>
</dbReference>
<evidence type="ECO:0000256" key="5">
    <source>
        <dbReference type="ARBA" id="ARBA00023274"/>
    </source>
</evidence>
<evidence type="ECO:0000256" key="3">
    <source>
        <dbReference type="ARBA" id="ARBA00022737"/>
    </source>
</evidence>
<sequence length="152" mass="16217">MAQAASARLSRSLPACAHRASASPVPATASVGMKLTRFLMKLVNETVTMELKNGTTVQGTITGVDASMNTHLKQVKVTVRHKNPVNMAFLSIRGSNIRYFILPDHADLNYLLIDDAPKQNPPKHPVGSFRGRGRGRKIGGPGGGAGAPPPRR</sequence>
<dbReference type="CDD" id="cd01724">
    <property type="entry name" value="Sm_D1"/>
    <property type="match status" value="1"/>
</dbReference>
<evidence type="ECO:0000256" key="1">
    <source>
        <dbReference type="ARBA" id="ARBA00004123"/>
    </source>
</evidence>
<dbReference type="SMART" id="SM00651">
    <property type="entry name" value="Sm"/>
    <property type="match status" value="1"/>
</dbReference>
<comment type="function">
    <text evidence="6">Involved in splicing regulation. Facilitates post-transcriptional gene silencing (PTGS) by limiting the degradation of transgene aberrant RNAs by the RNA quality control (RQC) machinery, thus favoring their entry into cytoplasmic siRNA bodies where they can trigger PTGS. Does not participate in the production of small RNAs.</text>
</comment>
<proteinExistence type="inferred from homology"/>
<dbReference type="PROSITE" id="PS52002">
    <property type="entry name" value="SM"/>
    <property type="match status" value="1"/>
</dbReference>
<dbReference type="InterPro" id="IPR010920">
    <property type="entry name" value="LSM_dom_sf"/>
</dbReference>
<evidence type="ECO:0000256" key="2">
    <source>
        <dbReference type="ARBA" id="ARBA00008146"/>
    </source>
</evidence>
<keyword evidence="3" id="KW-0677">Repeat</keyword>
<evidence type="ECO:0000256" key="8">
    <source>
        <dbReference type="SAM" id="MobiDB-lite"/>
    </source>
</evidence>
<evidence type="ECO:0000259" key="9">
    <source>
        <dbReference type="PROSITE" id="PS52002"/>
    </source>
</evidence>
<accession>A0A7S4URP5</accession>
<dbReference type="FunFam" id="2.30.30.100:FF:000008">
    <property type="entry name" value="Small nuclear ribonucleoprotein Sm D1"/>
    <property type="match status" value="1"/>
</dbReference>
<dbReference type="GO" id="GO:0010468">
    <property type="term" value="P:regulation of gene expression"/>
    <property type="evidence" value="ECO:0007669"/>
    <property type="project" value="UniProtKB-ARBA"/>
</dbReference>
<feature type="region of interest" description="Disordered" evidence="8">
    <location>
        <begin position="115"/>
        <end position="152"/>
    </location>
</feature>
<evidence type="ECO:0000256" key="4">
    <source>
        <dbReference type="ARBA" id="ARBA00023242"/>
    </source>
</evidence>
<organism evidence="10">
    <name type="scientific">Alexandrium monilatum</name>
    <dbReference type="NCBI Taxonomy" id="311494"/>
    <lineage>
        <taxon>Eukaryota</taxon>
        <taxon>Sar</taxon>
        <taxon>Alveolata</taxon>
        <taxon>Dinophyceae</taxon>
        <taxon>Gonyaulacales</taxon>
        <taxon>Pyrocystaceae</taxon>
        <taxon>Alexandrium</taxon>
    </lineage>
</organism>
<keyword evidence="5 7" id="KW-0687">Ribonucleoprotein</keyword>
<dbReference type="PANTHER" id="PTHR23338">
    <property type="entry name" value="SMALL NUCLEAR RIBONUCLEOPROTEIN SM"/>
    <property type="match status" value="1"/>
</dbReference>
<dbReference type="InterPro" id="IPR001163">
    <property type="entry name" value="Sm_dom_euk/arc"/>
</dbReference>
<feature type="domain" description="Sm" evidence="9">
    <location>
        <begin position="34"/>
        <end position="106"/>
    </location>
</feature>
<reference evidence="10" key="1">
    <citation type="submission" date="2021-01" db="EMBL/GenBank/DDBJ databases">
        <authorList>
            <person name="Corre E."/>
            <person name="Pelletier E."/>
            <person name="Niang G."/>
            <person name="Scheremetjew M."/>
            <person name="Finn R."/>
            <person name="Kale V."/>
            <person name="Holt S."/>
            <person name="Cochrane G."/>
            <person name="Meng A."/>
            <person name="Brown T."/>
            <person name="Cohen L."/>
        </authorList>
    </citation>
    <scope>NUCLEOTIDE SEQUENCE</scope>
    <source>
        <strain evidence="10">CCMP3105</strain>
    </source>
</reference>
<dbReference type="InterPro" id="IPR034102">
    <property type="entry name" value="Sm_D1"/>
</dbReference>
<dbReference type="Gene3D" id="2.30.30.100">
    <property type="match status" value="1"/>
</dbReference>
<dbReference type="AlphaFoldDB" id="A0A7S4URP5"/>
<dbReference type="Pfam" id="PF01423">
    <property type="entry name" value="LSM"/>
    <property type="match status" value="1"/>
</dbReference>
<dbReference type="GO" id="GO:0003723">
    <property type="term" value="F:RNA binding"/>
    <property type="evidence" value="ECO:0007669"/>
    <property type="project" value="InterPro"/>
</dbReference>